<dbReference type="InterPro" id="IPR023194">
    <property type="entry name" value="eIF3-like_dom_sf"/>
</dbReference>
<protein>
    <recommendedName>
        <fullName evidence="4">Eukaryotic translation initiation factor 3 subunit J</fullName>
        <shortName evidence="4">eIF3j</shortName>
    </recommendedName>
    <alternativeName>
        <fullName evidence="4">Eukaryotic translation initiation factor 3 30 kDa subunit homolog</fullName>
        <shortName evidence="4">eIF-3 30 kDa subunit homolog</shortName>
    </alternativeName>
</protein>
<keyword evidence="1 4" id="KW-0963">Cytoplasm</keyword>
<evidence type="ECO:0000256" key="3">
    <source>
        <dbReference type="ARBA" id="ARBA00022917"/>
    </source>
</evidence>
<feature type="compositionally biased region" description="Acidic residues" evidence="5">
    <location>
        <begin position="65"/>
        <end position="75"/>
    </location>
</feature>
<dbReference type="Proteomes" id="UP001149813">
    <property type="component" value="Unassembled WGS sequence"/>
</dbReference>
<comment type="similarity">
    <text evidence="4">Belongs to the eIF-3 subunit J family.</text>
</comment>
<proteinExistence type="inferred from homology"/>
<evidence type="ECO:0000313" key="6">
    <source>
        <dbReference type="EMBL" id="KAJ1721003.1"/>
    </source>
</evidence>
<feature type="region of interest" description="Disordered" evidence="5">
    <location>
        <begin position="1"/>
        <end position="89"/>
    </location>
</feature>
<comment type="subunit">
    <text evidence="4">Component of the eukaryotic translation initiation factor 3 (eIF-3) complex.</text>
</comment>
<dbReference type="PANTHER" id="PTHR21681:SF0">
    <property type="entry name" value="EUKARYOTIC TRANSLATION INITIATION FACTOR 3 SUBUNIT J"/>
    <property type="match status" value="1"/>
</dbReference>
<accession>A0A9W8CRD0</accession>
<evidence type="ECO:0000313" key="7">
    <source>
        <dbReference type="Proteomes" id="UP001149813"/>
    </source>
</evidence>
<dbReference type="Pfam" id="PF08597">
    <property type="entry name" value="eIF3_subunit"/>
    <property type="match status" value="1"/>
</dbReference>
<keyword evidence="2 4" id="KW-0396">Initiation factor</keyword>
<dbReference type="GO" id="GO:0005852">
    <property type="term" value="C:eukaryotic translation initiation factor 3 complex"/>
    <property type="evidence" value="ECO:0007669"/>
    <property type="project" value="UniProtKB-UniRule"/>
</dbReference>
<dbReference type="GO" id="GO:0001732">
    <property type="term" value="P:formation of cytoplasmic translation initiation complex"/>
    <property type="evidence" value="ECO:0007669"/>
    <property type="project" value="UniProtKB-UniRule"/>
</dbReference>
<evidence type="ECO:0000256" key="1">
    <source>
        <dbReference type="ARBA" id="ARBA00022490"/>
    </source>
</evidence>
<dbReference type="Gene3D" id="1.10.246.60">
    <property type="entry name" value="Eukaryotic translation initiation factor 3 like domains"/>
    <property type="match status" value="1"/>
</dbReference>
<dbReference type="GO" id="GO:0033290">
    <property type="term" value="C:eukaryotic 48S preinitiation complex"/>
    <property type="evidence" value="ECO:0007669"/>
    <property type="project" value="UniProtKB-UniRule"/>
</dbReference>
<name>A0A9W8CRD0_9FUNG</name>
<keyword evidence="3 4" id="KW-0648">Protein biosynthesis</keyword>
<dbReference type="AlphaFoldDB" id="A0A9W8CRD0"/>
<reference evidence="6" key="1">
    <citation type="submission" date="2022-07" db="EMBL/GenBank/DDBJ databases">
        <title>Phylogenomic reconstructions and comparative analyses of Kickxellomycotina fungi.</title>
        <authorList>
            <person name="Reynolds N.K."/>
            <person name="Stajich J.E."/>
            <person name="Barry K."/>
            <person name="Grigoriev I.V."/>
            <person name="Crous P."/>
            <person name="Smith M.E."/>
        </authorList>
    </citation>
    <scope>NUCLEOTIDE SEQUENCE</scope>
    <source>
        <strain evidence="6">NBRC 32514</strain>
    </source>
</reference>
<dbReference type="GO" id="GO:0016282">
    <property type="term" value="C:eukaryotic 43S preinitiation complex"/>
    <property type="evidence" value="ECO:0007669"/>
    <property type="project" value="UniProtKB-UniRule"/>
</dbReference>
<comment type="caution">
    <text evidence="6">The sequence shown here is derived from an EMBL/GenBank/DDBJ whole genome shotgun (WGS) entry which is preliminary data.</text>
</comment>
<comment type="subcellular location">
    <subcellularLocation>
        <location evidence="4">Cytoplasm</location>
    </subcellularLocation>
</comment>
<feature type="compositionally biased region" description="Acidic residues" evidence="5">
    <location>
        <begin position="17"/>
        <end position="43"/>
    </location>
</feature>
<dbReference type="PANTHER" id="PTHR21681">
    <property type="entry name" value="EUKARYOTIC TRANSLATION INITIATION FACTOR 3 SUBUNIT J"/>
    <property type="match status" value="1"/>
</dbReference>
<keyword evidence="7" id="KW-1185">Reference proteome</keyword>
<organism evidence="6 7">
    <name type="scientific">Coemansia erecta</name>
    <dbReference type="NCBI Taxonomy" id="147472"/>
    <lineage>
        <taxon>Eukaryota</taxon>
        <taxon>Fungi</taxon>
        <taxon>Fungi incertae sedis</taxon>
        <taxon>Zoopagomycota</taxon>
        <taxon>Kickxellomycotina</taxon>
        <taxon>Kickxellomycetes</taxon>
        <taxon>Kickxellales</taxon>
        <taxon>Kickxellaceae</taxon>
        <taxon>Coemansia</taxon>
    </lineage>
</organism>
<dbReference type="GO" id="GO:0003743">
    <property type="term" value="F:translation initiation factor activity"/>
    <property type="evidence" value="ECO:0007669"/>
    <property type="project" value="UniProtKB-UniRule"/>
</dbReference>
<dbReference type="HAMAP" id="MF_03009">
    <property type="entry name" value="eIF3j"/>
    <property type="match status" value="1"/>
</dbReference>
<dbReference type="EMBL" id="JANBOJ010000207">
    <property type="protein sequence ID" value="KAJ1721003.1"/>
    <property type="molecule type" value="Genomic_DNA"/>
</dbReference>
<dbReference type="InterPro" id="IPR013906">
    <property type="entry name" value="eIF3j"/>
</dbReference>
<gene>
    <name evidence="4 6" type="primary">HCR1</name>
    <name evidence="6" type="ORF">LPJ53_004436</name>
</gene>
<dbReference type="OrthoDB" id="20381at2759"/>
<evidence type="ECO:0000256" key="5">
    <source>
        <dbReference type="SAM" id="MobiDB-lite"/>
    </source>
</evidence>
<feature type="compositionally biased region" description="Basic and acidic residues" evidence="5">
    <location>
        <begin position="176"/>
        <end position="186"/>
    </location>
</feature>
<feature type="compositionally biased region" description="Basic and acidic residues" evidence="5">
    <location>
        <begin position="76"/>
        <end position="89"/>
    </location>
</feature>
<evidence type="ECO:0000256" key="2">
    <source>
        <dbReference type="ARBA" id="ARBA00022540"/>
    </source>
</evidence>
<comment type="function">
    <text evidence="4">Component of the eukaryotic translation initiation factor 3 (eIF-3) complex, which is involved in protein synthesis of a specialized repertoire of mRNAs and, together with other initiation factors, stimulates binding of mRNA and methionyl-tRNAi to the 40S ribosome. The eIF-3 complex specifically targets and initiates translation of a subset of mRNAs involved in cell proliferation.</text>
</comment>
<sequence length="221" mass="24981">MVITNDEAGISKKKWEDEDASDDESVASDWDVSSEEEEEEEQEPAPKSAPAPKPKAKAAAKVPSDDESEEDEDDETAKRLRDRKLQQEADLKNAEDLFAGLTIKDTNINNVLATMNPKTQAEFDEFRKALVERITKAQNSRLYNQFIEKLVRDLADPLKDHDVRKLASGLTTLANEKQRAAREATKPKKKNKKATLSAPPKDQMDMADYSRDAFDDYDDFM</sequence>
<evidence type="ECO:0000256" key="4">
    <source>
        <dbReference type="HAMAP-Rule" id="MF_03009"/>
    </source>
</evidence>
<feature type="region of interest" description="Disordered" evidence="5">
    <location>
        <begin position="174"/>
        <end position="208"/>
    </location>
</feature>